<dbReference type="SUPFAM" id="SSF49899">
    <property type="entry name" value="Concanavalin A-like lectins/glucanases"/>
    <property type="match status" value="1"/>
</dbReference>
<feature type="chain" id="PRO_5004986278" evidence="1">
    <location>
        <begin position="20"/>
        <end position="335"/>
    </location>
</feature>
<evidence type="ECO:0000256" key="1">
    <source>
        <dbReference type="SAM" id="SignalP"/>
    </source>
</evidence>
<dbReference type="GO" id="GO:0004553">
    <property type="term" value="F:hydrolase activity, hydrolyzing O-glycosyl compounds"/>
    <property type="evidence" value="ECO:0007669"/>
    <property type="project" value="InterPro"/>
</dbReference>
<name>X8J0M9_9AGAM</name>
<dbReference type="InterPro" id="IPR050546">
    <property type="entry name" value="Glycosyl_Hydrlase_16"/>
</dbReference>
<dbReference type="Proteomes" id="UP000030108">
    <property type="component" value="Unassembled WGS sequence"/>
</dbReference>
<dbReference type="EMBL" id="JATN01000322">
    <property type="protein sequence ID" value="EUC54841.1"/>
    <property type="molecule type" value="Genomic_DNA"/>
</dbReference>
<reference evidence="4" key="1">
    <citation type="journal article" date="2014" name="Genome Announc.">
        <title>Draft genome sequence of the plant-pathogenic soil fungus Rhizoctonia solani anastomosis group 3 strain Rhs1AP.</title>
        <authorList>
            <person name="Cubeta M.A."/>
            <person name="Thomas E."/>
            <person name="Dean R.A."/>
            <person name="Jabaji S."/>
            <person name="Neate S.M."/>
            <person name="Tavantzis S."/>
            <person name="Toda T."/>
            <person name="Vilgalys R."/>
            <person name="Bharathan N."/>
            <person name="Fedorova-Abrams N."/>
            <person name="Pakala S.B."/>
            <person name="Pakala S.M."/>
            <person name="Zafar N."/>
            <person name="Joardar V."/>
            <person name="Losada L."/>
            <person name="Nierman W.C."/>
        </authorList>
    </citation>
    <scope>NUCLEOTIDE SEQUENCE [LARGE SCALE GENOMIC DNA]</scope>
    <source>
        <strain evidence="4">AG-3</strain>
    </source>
</reference>
<dbReference type="Gene3D" id="2.60.120.200">
    <property type="match status" value="1"/>
</dbReference>
<keyword evidence="3" id="KW-0378">Hydrolase</keyword>
<evidence type="ECO:0000313" key="3">
    <source>
        <dbReference type="EMBL" id="EUC54841.1"/>
    </source>
</evidence>
<sequence>MVQPSWLAFSLSIAVLVSASGSIYEDGTRMLKHRRVSRSSLHYRTPSTPSGIPRRATTKTYKIADNYFGDNFFDGWDFFSESDPTNGNVNYLTKSDAFSKKLAYVQDNGAVIMKVDDTTWVSAGGNRNSVRISSSKTYTKGLFVLDVQAMPHGCGVWPAWWTVGSSWPTNGEIDILEGVHNQESNQMTLHTSSGCTLDTGLLKLKSSTILSKNCDAAANSNTGCAFLDSDKSSYGAGLNAAGGGAYAMLWDDDGISIWFFPRSKIPSDIQNLSSKTNATADPSAWGTPKAHWASASCSTSEFSIRIALCLTRLFAGIGPVRLIHRLGAPERVRTD</sequence>
<dbReference type="AlphaFoldDB" id="X8J0M9"/>
<feature type="signal peptide" evidence="1">
    <location>
        <begin position="1"/>
        <end position="19"/>
    </location>
</feature>
<dbReference type="PANTHER" id="PTHR10963">
    <property type="entry name" value="GLYCOSYL HYDROLASE-RELATED"/>
    <property type="match status" value="1"/>
</dbReference>
<evidence type="ECO:0000313" key="4">
    <source>
        <dbReference type="Proteomes" id="UP000030108"/>
    </source>
</evidence>
<dbReference type="OrthoDB" id="192832at2759"/>
<dbReference type="InterPro" id="IPR000757">
    <property type="entry name" value="Beta-glucanase-like"/>
</dbReference>
<comment type="caution">
    <text evidence="3">The sequence shown here is derived from an EMBL/GenBank/DDBJ whole genome shotgun (WGS) entry which is preliminary data.</text>
</comment>
<dbReference type="GO" id="GO:0009251">
    <property type="term" value="P:glucan catabolic process"/>
    <property type="evidence" value="ECO:0007669"/>
    <property type="project" value="TreeGrafter"/>
</dbReference>
<dbReference type="PANTHER" id="PTHR10963:SF24">
    <property type="entry name" value="GLYCOSIDASE C21B10.07-RELATED"/>
    <property type="match status" value="1"/>
</dbReference>
<keyword evidence="1" id="KW-0732">Signal</keyword>
<feature type="domain" description="GH16" evidence="2">
    <location>
        <begin position="41"/>
        <end position="301"/>
    </location>
</feature>
<accession>X8J0M9</accession>
<dbReference type="Pfam" id="PF26113">
    <property type="entry name" value="GH16_XgeA"/>
    <property type="match status" value="1"/>
</dbReference>
<dbReference type="PROSITE" id="PS51762">
    <property type="entry name" value="GH16_2"/>
    <property type="match status" value="1"/>
</dbReference>
<protein>
    <submittedName>
        <fullName evidence="3">Glycoside hydrolase family 16 protein</fullName>
    </submittedName>
</protein>
<dbReference type="InterPro" id="IPR013320">
    <property type="entry name" value="ConA-like_dom_sf"/>
</dbReference>
<proteinExistence type="predicted"/>
<organism evidence="3 4">
    <name type="scientific">Rhizoctonia solani AG-3 Rhs1AP</name>
    <dbReference type="NCBI Taxonomy" id="1086054"/>
    <lineage>
        <taxon>Eukaryota</taxon>
        <taxon>Fungi</taxon>
        <taxon>Dikarya</taxon>
        <taxon>Basidiomycota</taxon>
        <taxon>Agaricomycotina</taxon>
        <taxon>Agaricomycetes</taxon>
        <taxon>Cantharellales</taxon>
        <taxon>Ceratobasidiaceae</taxon>
        <taxon>Rhizoctonia</taxon>
    </lineage>
</organism>
<evidence type="ECO:0000259" key="2">
    <source>
        <dbReference type="PROSITE" id="PS51762"/>
    </source>
</evidence>
<gene>
    <name evidence="3" type="ORF">RSOL_075270</name>
</gene>